<dbReference type="Gene3D" id="1.20.1440.60">
    <property type="entry name" value="23S rRNA-intervening sequence"/>
    <property type="match status" value="1"/>
</dbReference>
<dbReference type="PANTHER" id="PTHR38471:SF2">
    <property type="entry name" value="FOUR HELIX BUNDLE PROTEIN"/>
    <property type="match status" value="1"/>
</dbReference>
<evidence type="ECO:0008006" key="3">
    <source>
        <dbReference type="Google" id="ProtNLM"/>
    </source>
</evidence>
<dbReference type="EMBL" id="CP029346">
    <property type="protein sequence ID" value="AWL09675.1"/>
    <property type="molecule type" value="Genomic_DNA"/>
</dbReference>
<dbReference type="InterPro" id="IPR012657">
    <property type="entry name" value="23S_rRNA-intervening_sequence"/>
</dbReference>
<dbReference type="SUPFAM" id="SSF158446">
    <property type="entry name" value="IVS-encoded protein-like"/>
    <property type="match status" value="1"/>
</dbReference>
<dbReference type="OrthoDB" id="285993at2"/>
<evidence type="ECO:0000313" key="2">
    <source>
        <dbReference type="Proteomes" id="UP000245468"/>
    </source>
</evidence>
<dbReference type="NCBIfam" id="TIGR02436">
    <property type="entry name" value="four helix bundle protein"/>
    <property type="match status" value="1"/>
</dbReference>
<accession>A0A2S2DWB0</accession>
<name>A0A2S2DWB0_9BACT</name>
<dbReference type="InterPro" id="IPR036583">
    <property type="entry name" value="23S_rRNA_IVS_sf"/>
</dbReference>
<protein>
    <recommendedName>
        <fullName evidence="3">Four helix bundle protein</fullName>
    </recommendedName>
</protein>
<sequence length="121" mass="14472">MKHKNVLKSKSFFFAIQIWHLYHYLVNERKEFILSKQILRSGTAVGAIIREAEHAESKLDFKHKMSIAQKEINETIYWLELLNEIDYLEEVRYVKLMSESNEILRIITKIILTVKHNLTIR</sequence>
<keyword evidence="2" id="KW-1185">Reference proteome</keyword>
<dbReference type="RefSeq" id="WP_109325078.1">
    <property type="nucleotide sequence ID" value="NZ_CP029346.1"/>
</dbReference>
<dbReference type="Pfam" id="PF05635">
    <property type="entry name" value="23S_rRNA_IVP"/>
    <property type="match status" value="1"/>
</dbReference>
<dbReference type="Proteomes" id="UP000245468">
    <property type="component" value="Chromosome"/>
</dbReference>
<reference evidence="2" key="1">
    <citation type="submission" date="2018-05" db="EMBL/GenBank/DDBJ databases">
        <title>Pseudarcicella sp. HME7025 Genome sequencing and assembly.</title>
        <authorList>
            <person name="Kim H."/>
            <person name="Kang H."/>
            <person name="Joh K."/>
        </authorList>
    </citation>
    <scope>NUCLEOTIDE SEQUENCE [LARGE SCALE GENOMIC DNA]</scope>
    <source>
        <strain evidence="2">HME7025</strain>
    </source>
</reference>
<dbReference type="AlphaFoldDB" id="A0A2S2DWB0"/>
<gene>
    <name evidence="1" type="ORF">HME7025_01824</name>
</gene>
<dbReference type="PIRSF" id="PIRSF035652">
    <property type="entry name" value="CHP02436"/>
    <property type="match status" value="1"/>
</dbReference>
<dbReference type="KEGG" id="psez:HME7025_01824"/>
<evidence type="ECO:0000313" key="1">
    <source>
        <dbReference type="EMBL" id="AWL09675.1"/>
    </source>
</evidence>
<proteinExistence type="predicted"/>
<dbReference type="PANTHER" id="PTHR38471">
    <property type="entry name" value="FOUR HELIX BUNDLE PROTEIN"/>
    <property type="match status" value="1"/>
</dbReference>
<organism evidence="1 2">
    <name type="scientific">Aquirufa nivalisilvae</name>
    <dbReference type="NCBI Taxonomy" id="2516557"/>
    <lineage>
        <taxon>Bacteria</taxon>
        <taxon>Pseudomonadati</taxon>
        <taxon>Bacteroidota</taxon>
        <taxon>Cytophagia</taxon>
        <taxon>Cytophagales</taxon>
        <taxon>Flectobacillaceae</taxon>
        <taxon>Aquirufa</taxon>
    </lineage>
</organism>